<dbReference type="Proteomes" id="UP000823775">
    <property type="component" value="Unassembled WGS sequence"/>
</dbReference>
<organism evidence="2 3">
    <name type="scientific">Datura stramonium</name>
    <name type="common">Jimsonweed</name>
    <name type="synonym">Common thornapple</name>
    <dbReference type="NCBI Taxonomy" id="4076"/>
    <lineage>
        <taxon>Eukaryota</taxon>
        <taxon>Viridiplantae</taxon>
        <taxon>Streptophyta</taxon>
        <taxon>Embryophyta</taxon>
        <taxon>Tracheophyta</taxon>
        <taxon>Spermatophyta</taxon>
        <taxon>Magnoliopsida</taxon>
        <taxon>eudicotyledons</taxon>
        <taxon>Gunneridae</taxon>
        <taxon>Pentapetalae</taxon>
        <taxon>asterids</taxon>
        <taxon>lamiids</taxon>
        <taxon>Solanales</taxon>
        <taxon>Solanaceae</taxon>
        <taxon>Solanoideae</taxon>
        <taxon>Datureae</taxon>
        <taxon>Datura</taxon>
    </lineage>
</organism>
<feature type="compositionally biased region" description="Basic and acidic residues" evidence="1">
    <location>
        <begin position="1"/>
        <end position="12"/>
    </location>
</feature>
<accession>A0ABS8T1E0</accession>
<feature type="region of interest" description="Disordered" evidence="1">
    <location>
        <begin position="1"/>
        <end position="33"/>
    </location>
</feature>
<feature type="region of interest" description="Disordered" evidence="1">
    <location>
        <begin position="98"/>
        <end position="127"/>
    </location>
</feature>
<proteinExistence type="predicted"/>
<evidence type="ECO:0000256" key="1">
    <source>
        <dbReference type="SAM" id="MobiDB-lite"/>
    </source>
</evidence>
<name>A0ABS8T1E0_DATST</name>
<evidence type="ECO:0000313" key="2">
    <source>
        <dbReference type="EMBL" id="MCD7464755.1"/>
    </source>
</evidence>
<comment type="caution">
    <text evidence="2">The sequence shown here is derived from an EMBL/GenBank/DDBJ whole genome shotgun (WGS) entry which is preliminary data.</text>
</comment>
<keyword evidence="3" id="KW-1185">Reference proteome</keyword>
<feature type="compositionally biased region" description="Polar residues" evidence="1">
    <location>
        <begin position="24"/>
        <end position="33"/>
    </location>
</feature>
<evidence type="ECO:0000313" key="3">
    <source>
        <dbReference type="Proteomes" id="UP000823775"/>
    </source>
</evidence>
<sequence>MDISKIQDEMNPKLKKRKRESVASYPSGTTMDVNSQATDHLVVDAPPSFPSTLVAPQPDKSISTAQMVQVANMPAWNNTRLTSLIEHMTDMIKRDIGAGPSSYALEGEDAGTTETITPTQSEEVEDA</sequence>
<dbReference type="EMBL" id="JACEIK010000992">
    <property type="protein sequence ID" value="MCD7464755.1"/>
    <property type="molecule type" value="Genomic_DNA"/>
</dbReference>
<protein>
    <submittedName>
        <fullName evidence="2">Uncharacterized protein</fullName>
    </submittedName>
</protein>
<feature type="compositionally biased region" description="Polar residues" evidence="1">
    <location>
        <begin position="112"/>
        <end position="121"/>
    </location>
</feature>
<reference evidence="2 3" key="1">
    <citation type="journal article" date="2021" name="BMC Genomics">
        <title>Datura genome reveals duplications of psychoactive alkaloid biosynthetic genes and high mutation rate following tissue culture.</title>
        <authorList>
            <person name="Rajewski A."/>
            <person name="Carter-House D."/>
            <person name="Stajich J."/>
            <person name="Litt A."/>
        </authorList>
    </citation>
    <scope>NUCLEOTIDE SEQUENCE [LARGE SCALE GENOMIC DNA]</scope>
    <source>
        <strain evidence="2">AR-01</strain>
    </source>
</reference>
<gene>
    <name evidence="2" type="ORF">HAX54_053371</name>
</gene>